<dbReference type="GO" id="GO:0003700">
    <property type="term" value="F:DNA-binding transcription factor activity"/>
    <property type="evidence" value="ECO:0007669"/>
    <property type="project" value="InterPro"/>
</dbReference>
<dbReference type="SUPFAM" id="SSF46689">
    <property type="entry name" value="Homeodomain-like"/>
    <property type="match status" value="1"/>
</dbReference>
<dbReference type="GO" id="GO:0043565">
    <property type="term" value="F:sequence-specific DNA binding"/>
    <property type="evidence" value="ECO:0007669"/>
    <property type="project" value="InterPro"/>
</dbReference>
<organism evidence="5 6">
    <name type="scientific">Blautia obeum</name>
    <dbReference type="NCBI Taxonomy" id="40520"/>
    <lineage>
        <taxon>Bacteria</taxon>
        <taxon>Bacillati</taxon>
        <taxon>Bacillota</taxon>
        <taxon>Clostridia</taxon>
        <taxon>Lachnospirales</taxon>
        <taxon>Lachnospiraceae</taxon>
        <taxon>Blautia</taxon>
    </lineage>
</organism>
<feature type="non-terminal residue" evidence="5">
    <location>
        <position position="1"/>
    </location>
</feature>
<evidence type="ECO:0000256" key="1">
    <source>
        <dbReference type="ARBA" id="ARBA00023015"/>
    </source>
</evidence>
<dbReference type="PROSITE" id="PS01124">
    <property type="entry name" value="HTH_ARAC_FAMILY_2"/>
    <property type="match status" value="1"/>
</dbReference>
<dbReference type="InterPro" id="IPR020449">
    <property type="entry name" value="Tscrpt_reg_AraC-type_HTH"/>
</dbReference>
<evidence type="ECO:0000256" key="2">
    <source>
        <dbReference type="ARBA" id="ARBA00023125"/>
    </source>
</evidence>
<proteinExistence type="predicted"/>
<sequence>IQEISEKVGCENYLNFIRIFKNQQGTSPSQYRNNLKNNGVI</sequence>
<evidence type="ECO:0000313" key="5">
    <source>
        <dbReference type="EMBL" id="RGS69424.1"/>
    </source>
</evidence>
<protein>
    <submittedName>
        <fullName evidence="5">AraC family transcriptional regulator</fullName>
    </submittedName>
</protein>
<dbReference type="InterPro" id="IPR009057">
    <property type="entry name" value="Homeodomain-like_sf"/>
</dbReference>
<dbReference type="PRINTS" id="PR00032">
    <property type="entry name" value="HTHARAC"/>
</dbReference>
<feature type="domain" description="HTH araC/xylS-type" evidence="4">
    <location>
        <begin position="1"/>
        <end position="34"/>
    </location>
</feature>
<reference evidence="5 6" key="1">
    <citation type="submission" date="2018-08" db="EMBL/GenBank/DDBJ databases">
        <title>A genome reference for cultivated species of the human gut microbiota.</title>
        <authorList>
            <person name="Zou Y."/>
            <person name="Xue W."/>
            <person name="Luo G."/>
        </authorList>
    </citation>
    <scope>NUCLEOTIDE SEQUENCE [LARGE SCALE GENOMIC DNA]</scope>
    <source>
        <strain evidence="5 6">AF21-24</strain>
    </source>
</reference>
<name>A0A412KL07_9FIRM</name>
<evidence type="ECO:0000313" key="6">
    <source>
        <dbReference type="Proteomes" id="UP000284242"/>
    </source>
</evidence>
<comment type="caution">
    <text evidence="5">The sequence shown here is derived from an EMBL/GenBank/DDBJ whole genome shotgun (WGS) entry which is preliminary data.</text>
</comment>
<dbReference type="InterPro" id="IPR018060">
    <property type="entry name" value="HTH_AraC"/>
</dbReference>
<accession>A0A412KL07</accession>
<dbReference type="EMBL" id="QRVV01000078">
    <property type="protein sequence ID" value="RGS69424.1"/>
    <property type="molecule type" value="Genomic_DNA"/>
</dbReference>
<dbReference type="Pfam" id="PF00165">
    <property type="entry name" value="HTH_AraC"/>
    <property type="match status" value="1"/>
</dbReference>
<keyword evidence="3" id="KW-0804">Transcription</keyword>
<dbReference type="Gene3D" id="1.10.10.60">
    <property type="entry name" value="Homeodomain-like"/>
    <property type="match status" value="1"/>
</dbReference>
<keyword evidence="1" id="KW-0805">Transcription regulation</keyword>
<keyword evidence="2" id="KW-0238">DNA-binding</keyword>
<gene>
    <name evidence="5" type="ORF">DWX77_14960</name>
</gene>
<evidence type="ECO:0000259" key="4">
    <source>
        <dbReference type="PROSITE" id="PS01124"/>
    </source>
</evidence>
<evidence type="ECO:0000256" key="3">
    <source>
        <dbReference type="ARBA" id="ARBA00023163"/>
    </source>
</evidence>
<dbReference type="Proteomes" id="UP000284242">
    <property type="component" value="Unassembled WGS sequence"/>
</dbReference>
<dbReference type="AlphaFoldDB" id="A0A412KL07"/>